<feature type="transmembrane region" description="Helical" evidence="6">
    <location>
        <begin position="222"/>
        <end position="241"/>
    </location>
</feature>
<evidence type="ECO:0000256" key="1">
    <source>
        <dbReference type="ARBA" id="ARBA00004141"/>
    </source>
</evidence>
<dbReference type="Proteomes" id="UP000324767">
    <property type="component" value="Unassembled WGS sequence"/>
</dbReference>
<dbReference type="Gene3D" id="1.20.1250.20">
    <property type="entry name" value="MFS general substrate transporter like domains"/>
    <property type="match status" value="1"/>
</dbReference>
<feature type="region of interest" description="Disordered" evidence="5">
    <location>
        <begin position="101"/>
        <end position="173"/>
    </location>
</feature>
<dbReference type="InterPro" id="IPR020846">
    <property type="entry name" value="MFS_dom"/>
</dbReference>
<sequence>MSSRPSVDTQRTKVVTPQASHYNMSGSRTELAQNGDTFIYDDADSIYDSRVLHTLEDLHQADTLPGLTDNAAQLEEQRKFEQRRFDYLSRHINRTFMDDSSDLELSDDRSRDADKDIEKDAVTSEKAAAQGGLYRGPPGPPGPPGPLGPPGAPQGPKDPYVVDWDGPDDPGNPMNWPRSKKWVVTITFSCMTFVITFASSIFSTATVVTALEFGVSTEVTTLGTSLFVLGFAIGPSIWGPMSELYGRLLPLFGGFFVFMILQIPVGVAQNLRTILVVRFVQGLFGCAPLAVVGGALADFWNPVDRGIAVAMFAAATFIGPVAGPIVGGFVTQSHLGWHWTAWITMILAALFQIIGLIFIRESYPPVLLQRRAAKLRYETKNWAYHAKADEVQIDMRQIVTKYLARPAHMFFVEPILVLMTFYMALIYGTLYLFFEAYPISFQEKRGWNDGVGALPFLGLTIGVIMGVGLIYYLTKTRSAAQVKKHGRVPPEERLVPMMFGSVLLPVGLFWFAWTSNPHITWVPQVLSGIPIGAGVFLIFMQGLNYLIDVYLMFANSALAANTFVRSLAGAGFPLFAAPMYHKLGVAWATSLLGFLGVAMIPMPVLFYIYGKKIRDMSKFSPAKMMGGPPPPPPAAR</sequence>
<feature type="transmembrane region" description="Helical" evidence="6">
    <location>
        <begin position="525"/>
        <end position="546"/>
    </location>
</feature>
<dbReference type="CDD" id="cd17323">
    <property type="entry name" value="MFS_Tpo1_MDR_like"/>
    <property type="match status" value="1"/>
</dbReference>
<dbReference type="EMBL" id="VXIT01000003">
    <property type="protein sequence ID" value="KAA6413727.1"/>
    <property type="molecule type" value="Genomic_DNA"/>
</dbReference>
<dbReference type="PANTHER" id="PTHR23502">
    <property type="entry name" value="MAJOR FACILITATOR SUPERFAMILY"/>
    <property type="match status" value="1"/>
</dbReference>
<dbReference type="FunFam" id="1.20.1250.20:FF:000011">
    <property type="entry name" value="MFS multidrug transporter, putative"/>
    <property type="match status" value="1"/>
</dbReference>
<keyword evidence="3 6" id="KW-1133">Transmembrane helix</keyword>
<feature type="transmembrane region" description="Helical" evidence="6">
    <location>
        <begin position="307"/>
        <end position="327"/>
    </location>
</feature>
<comment type="subcellular location">
    <subcellularLocation>
        <location evidence="1">Membrane</location>
        <topology evidence="1">Multi-pass membrane protein</topology>
    </subcellularLocation>
</comment>
<feature type="transmembrane region" description="Helical" evidence="6">
    <location>
        <begin position="558"/>
        <end position="580"/>
    </location>
</feature>
<dbReference type="PROSITE" id="PS50850">
    <property type="entry name" value="MFS"/>
    <property type="match status" value="1"/>
</dbReference>
<feature type="compositionally biased region" description="Basic and acidic residues" evidence="5">
    <location>
        <begin position="106"/>
        <end position="123"/>
    </location>
</feature>
<dbReference type="InterPro" id="IPR036259">
    <property type="entry name" value="MFS_trans_sf"/>
</dbReference>
<feature type="transmembrane region" description="Helical" evidence="6">
    <location>
        <begin position="248"/>
        <end position="267"/>
    </location>
</feature>
<dbReference type="GO" id="GO:0022857">
    <property type="term" value="F:transmembrane transporter activity"/>
    <property type="evidence" value="ECO:0007669"/>
    <property type="project" value="InterPro"/>
</dbReference>
<dbReference type="SUPFAM" id="SSF103473">
    <property type="entry name" value="MFS general substrate transporter"/>
    <property type="match status" value="1"/>
</dbReference>
<gene>
    <name evidence="8" type="ORF">FRX48_02088</name>
</gene>
<evidence type="ECO:0000256" key="6">
    <source>
        <dbReference type="SAM" id="Phobius"/>
    </source>
</evidence>
<name>A0A5M8PVT0_9LECA</name>
<feature type="transmembrane region" description="Helical" evidence="6">
    <location>
        <begin position="279"/>
        <end position="300"/>
    </location>
</feature>
<feature type="transmembrane region" description="Helical" evidence="6">
    <location>
        <begin position="454"/>
        <end position="473"/>
    </location>
</feature>
<feature type="transmembrane region" description="Helical" evidence="6">
    <location>
        <begin position="494"/>
        <end position="513"/>
    </location>
</feature>
<feature type="compositionally biased region" description="Pro residues" evidence="5">
    <location>
        <begin position="137"/>
        <end position="153"/>
    </location>
</feature>
<evidence type="ECO:0000256" key="4">
    <source>
        <dbReference type="ARBA" id="ARBA00023136"/>
    </source>
</evidence>
<feature type="transmembrane region" description="Helical" evidence="6">
    <location>
        <begin position="410"/>
        <end position="434"/>
    </location>
</feature>
<dbReference type="AlphaFoldDB" id="A0A5M8PVT0"/>
<keyword evidence="4 6" id="KW-0472">Membrane</keyword>
<dbReference type="Pfam" id="PF07690">
    <property type="entry name" value="MFS_1"/>
    <property type="match status" value="1"/>
</dbReference>
<feature type="region of interest" description="Disordered" evidence="5">
    <location>
        <begin position="1"/>
        <end position="27"/>
    </location>
</feature>
<feature type="transmembrane region" description="Helical" evidence="6">
    <location>
        <begin position="586"/>
        <end position="609"/>
    </location>
</feature>
<evidence type="ECO:0000259" key="7">
    <source>
        <dbReference type="PROSITE" id="PS50850"/>
    </source>
</evidence>
<comment type="caution">
    <text evidence="8">The sequence shown here is derived from an EMBL/GenBank/DDBJ whole genome shotgun (WGS) entry which is preliminary data.</text>
</comment>
<protein>
    <submittedName>
        <fullName evidence="8">Mfs multidrug</fullName>
    </submittedName>
</protein>
<dbReference type="OrthoDB" id="446368at2759"/>
<reference evidence="8 9" key="1">
    <citation type="submission" date="2019-09" db="EMBL/GenBank/DDBJ databases">
        <title>The hologenome of the rock-dwelling lichen Lasallia pustulata.</title>
        <authorList>
            <person name="Greshake Tzovaras B."/>
            <person name="Segers F."/>
            <person name="Bicker A."/>
            <person name="Dal Grande F."/>
            <person name="Otte J."/>
            <person name="Hankeln T."/>
            <person name="Schmitt I."/>
            <person name="Ebersberger I."/>
        </authorList>
    </citation>
    <scope>NUCLEOTIDE SEQUENCE [LARGE SCALE GENOMIC DNA]</scope>
    <source>
        <strain evidence="8">A1-1</strain>
    </source>
</reference>
<dbReference type="PANTHER" id="PTHR23502:SF47">
    <property type="entry name" value="MAJOR FACILITATOR SUPERFAMILY (MFS) PROFILE DOMAIN-CONTAINING PROTEIN-RELATED"/>
    <property type="match status" value="1"/>
</dbReference>
<evidence type="ECO:0000313" key="9">
    <source>
        <dbReference type="Proteomes" id="UP000324767"/>
    </source>
</evidence>
<dbReference type="InterPro" id="IPR011701">
    <property type="entry name" value="MFS"/>
</dbReference>
<dbReference type="GO" id="GO:0005886">
    <property type="term" value="C:plasma membrane"/>
    <property type="evidence" value="ECO:0007669"/>
    <property type="project" value="TreeGrafter"/>
</dbReference>
<evidence type="ECO:0000256" key="5">
    <source>
        <dbReference type="SAM" id="MobiDB-lite"/>
    </source>
</evidence>
<proteinExistence type="predicted"/>
<evidence type="ECO:0000256" key="2">
    <source>
        <dbReference type="ARBA" id="ARBA00022692"/>
    </source>
</evidence>
<feature type="transmembrane region" description="Helical" evidence="6">
    <location>
        <begin position="339"/>
        <end position="359"/>
    </location>
</feature>
<evidence type="ECO:0000256" key="3">
    <source>
        <dbReference type="ARBA" id="ARBA00022989"/>
    </source>
</evidence>
<organism evidence="8 9">
    <name type="scientific">Lasallia pustulata</name>
    <dbReference type="NCBI Taxonomy" id="136370"/>
    <lineage>
        <taxon>Eukaryota</taxon>
        <taxon>Fungi</taxon>
        <taxon>Dikarya</taxon>
        <taxon>Ascomycota</taxon>
        <taxon>Pezizomycotina</taxon>
        <taxon>Lecanoromycetes</taxon>
        <taxon>OSLEUM clade</taxon>
        <taxon>Umbilicariomycetidae</taxon>
        <taxon>Umbilicariales</taxon>
        <taxon>Umbilicariaceae</taxon>
        <taxon>Lasallia</taxon>
    </lineage>
</organism>
<feature type="transmembrane region" description="Helical" evidence="6">
    <location>
        <begin position="182"/>
        <end position="202"/>
    </location>
</feature>
<feature type="domain" description="Major facilitator superfamily (MFS) profile" evidence="7">
    <location>
        <begin position="184"/>
        <end position="613"/>
    </location>
</feature>
<keyword evidence="2 6" id="KW-0812">Transmembrane</keyword>
<accession>A0A5M8PVT0</accession>
<evidence type="ECO:0000313" key="8">
    <source>
        <dbReference type="EMBL" id="KAA6413727.1"/>
    </source>
</evidence>